<dbReference type="NCBIfam" id="NF003842">
    <property type="entry name" value="PRK05421.1-4"/>
    <property type="match status" value="1"/>
</dbReference>
<feature type="domain" description="Endonuclease/exonuclease/phosphatase" evidence="1">
    <location>
        <begin position="65"/>
        <end position="271"/>
    </location>
</feature>
<dbReference type="OrthoDB" id="9793162at2"/>
<organism evidence="2 3">
    <name type="scientific">Halioglobus maricola</name>
    <dbReference type="NCBI Taxonomy" id="2601894"/>
    <lineage>
        <taxon>Bacteria</taxon>
        <taxon>Pseudomonadati</taxon>
        <taxon>Pseudomonadota</taxon>
        <taxon>Gammaproteobacteria</taxon>
        <taxon>Cellvibrionales</taxon>
        <taxon>Halieaceae</taxon>
        <taxon>Halioglobus</taxon>
    </lineage>
</organism>
<dbReference type="EMBL" id="CP036422">
    <property type="protein sequence ID" value="QFU74741.1"/>
    <property type="molecule type" value="Genomic_DNA"/>
</dbReference>
<dbReference type="GO" id="GO:0004519">
    <property type="term" value="F:endonuclease activity"/>
    <property type="evidence" value="ECO:0007669"/>
    <property type="project" value="UniProtKB-KW"/>
</dbReference>
<dbReference type="AlphaFoldDB" id="A0A5P9NG31"/>
<keyword evidence="2" id="KW-0540">Nuclease</keyword>
<dbReference type="GO" id="GO:0004527">
    <property type="term" value="F:exonuclease activity"/>
    <property type="evidence" value="ECO:0007669"/>
    <property type="project" value="UniProtKB-KW"/>
</dbReference>
<gene>
    <name evidence="2" type="ORF">EY643_03220</name>
</gene>
<evidence type="ECO:0000313" key="2">
    <source>
        <dbReference type="EMBL" id="QFU74741.1"/>
    </source>
</evidence>
<keyword evidence="2" id="KW-0378">Hydrolase</keyword>
<name>A0A5P9NG31_9GAMM</name>
<keyword evidence="2" id="KW-0269">Exonuclease</keyword>
<protein>
    <submittedName>
        <fullName evidence="2">Endonuclease/exonuclease/phosphatase family protein</fullName>
    </submittedName>
</protein>
<dbReference type="SUPFAM" id="SSF56219">
    <property type="entry name" value="DNase I-like"/>
    <property type="match status" value="1"/>
</dbReference>
<dbReference type="InterPro" id="IPR005135">
    <property type="entry name" value="Endo/exonuclease/phosphatase"/>
</dbReference>
<dbReference type="Pfam" id="PF03372">
    <property type="entry name" value="Exo_endo_phos"/>
    <property type="match status" value="1"/>
</dbReference>
<keyword evidence="3" id="KW-1185">Reference proteome</keyword>
<reference evidence="2 3" key="1">
    <citation type="submission" date="2019-02" db="EMBL/GenBank/DDBJ databases">
        <authorList>
            <person name="Li S.-H."/>
        </authorList>
    </citation>
    <scope>NUCLEOTIDE SEQUENCE [LARGE SCALE GENOMIC DNA]</scope>
    <source>
        <strain evidence="2 3">IMCC14385</strain>
    </source>
</reference>
<keyword evidence="2" id="KW-0255">Endonuclease</keyword>
<proteinExistence type="predicted"/>
<evidence type="ECO:0000259" key="1">
    <source>
        <dbReference type="Pfam" id="PF03372"/>
    </source>
</evidence>
<accession>A0A5P9NG31</accession>
<dbReference type="NCBIfam" id="NF003840">
    <property type="entry name" value="PRK05421.1-2"/>
    <property type="match status" value="1"/>
</dbReference>
<dbReference type="Gene3D" id="3.60.10.10">
    <property type="entry name" value="Endonuclease/exonuclease/phosphatase"/>
    <property type="match status" value="1"/>
</dbReference>
<evidence type="ECO:0000313" key="3">
    <source>
        <dbReference type="Proteomes" id="UP000326287"/>
    </source>
</evidence>
<dbReference type="Proteomes" id="UP000326287">
    <property type="component" value="Chromosome"/>
</dbReference>
<dbReference type="KEGG" id="halc:EY643_03220"/>
<sequence length="281" mass="31091">MNNSAQFKKLITWLPRMSLLFVLLMVGLGLANSRSMAREVNLCGERLGQEQEQAGQSLSSHLDILSWNIQKASNEGWAEDLAAMAGDVHLAFLQEASVQADIPSTLQGRDIYRSFTQGYSTASINTGVMTLSSHTPSMLCNFRSLEPWLGTPKTATVTEHTLEDRDERLLSINLHAVNFTFGIADLEKQLKPLAGLLAQHPGPAILAGDFNTWSEARQDLVDRVLASHGLNPIEFSDDQRTRAFGRPLDHIYVRGLSVEHTEVIPVHSSDHNALRARLVIE</sequence>
<dbReference type="InterPro" id="IPR036691">
    <property type="entry name" value="Endo/exonu/phosph_ase_sf"/>
</dbReference>